<evidence type="ECO:0000259" key="11">
    <source>
        <dbReference type="Pfam" id="PF00593"/>
    </source>
</evidence>
<name>A0AAD0RMN8_PSEO7</name>
<protein>
    <submittedName>
        <fullName evidence="12">TonB-dependent receptor</fullName>
    </submittedName>
</protein>
<evidence type="ECO:0000256" key="7">
    <source>
        <dbReference type="ARBA" id="ARBA00023065"/>
    </source>
</evidence>
<comment type="subcellular location">
    <subcellularLocation>
        <location evidence="1">Cell outer membrane</location>
        <topology evidence="1">Multi-pass membrane protein</topology>
    </subcellularLocation>
</comment>
<dbReference type="Proteomes" id="UP000258102">
    <property type="component" value="Chromosome 2"/>
</dbReference>
<dbReference type="EMBL" id="CP031762">
    <property type="protein sequence ID" value="AXR04121.1"/>
    <property type="molecule type" value="Genomic_DNA"/>
</dbReference>
<evidence type="ECO:0000313" key="12">
    <source>
        <dbReference type="EMBL" id="AXR04121.1"/>
    </source>
</evidence>
<evidence type="ECO:0000256" key="4">
    <source>
        <dbReference type="ARBA" id="ARBA00022496"/>
    </source>
</evidence>
<dbReference type="GO" id="GO:0009279">
    <property type="term" value="C:cell outer membrane"/>
    <property type="evidence" value="ECO:0007669"/>
    <property type="project" value="UniProtKB-SubCell"/>
</dbReference>
<dbReference type="GO" id="GO:0006826">
    <property type="term" value="P:iron ion transport"/>
    <property type="evidence" value="ECO:0007669"/>
    <property type="project" value="UniProtKB-KW"/>
</dbReference>
<sequence>MNGGCKQGISAFGGDFNKVYVSGNVGATGAGVIGLGGFASLVNVCGTAAAFDGIPTGVGRYALLDQDTDTLGIFAQGTWHISEQLRATVGVRYTKEDKTGAKDGYATDFTVNNRTESSNPLVIAVSQQVGEFATHHFTSSDPGMRRSEKSPTWSVNIQYDASDDTMTYATASTGFKSGGFNSFYMRSPQRGNVADSRDASFEDENVLAFELGLKTELFEGTAELNMAVFHSTFDDIQVSVFSGNTTYEVKNAAKAVSYGLEIDGRWRATEALTLTGAIGLLNFEYDEFINQACTSDQFIAQRQALFDSATGDIASQIGIAMGYSNANCAIAGINDMSGRTASNAPKSTSSLTANYITDFSDFELNSSLDLNYHSSVYRVDDLDPIGKEPSQVFLNASMTLSDLEEGWSLTLTGKNLTDVKHFDYINDVPLFSGSHNFMPLAGRSFALRFDYTFGE</sequence>
<evidence type="ECO:0000256" key="1">
    <source>
        <dbReference type="ARBA" id="ARBA00004571"/>
    </source>
</evidence>
<evidence type="ECO:0000256" key="6">
    <source>
        <dbReference type="ARBA" id="ARBA00023004"/>
    </source>
</evidence>
<keyword evidence="5" id="KW-0812">Transmembrane</keyword>
<dbReference type="PANTHER" id="PTHR32552">
    <property type="entry name" value="FERRICHROME IRON RECEPTOR-RELATED"/>
    <property type="match status" value="1"/>
</dbReference>
<keyword evidence="4" id="KW-0410">Iron transport</keyword>
<dbReference type="AlphaFoldDB" id="A0AAD0RMN8"/>
<keyword evidence="8" id="KW-0798">TonB box</keyword>
<keyword evidence="2" id="KW-0813">Transport</keyword>
<proteinExistence type="predicted"/>
<dbReference type="PANTHER" id="PTHR32552:SF81">
    <property type="entry name" value="TONB-DEPENDENT OUTER MEMBRANE RECEPTOR"/>
    <property type="match status" value="1"/>
</dbReference>
<dbReference type="Gene3D" id="2.40.170.20">
    <property type="entry name" value="TonB-dependent receptor, beta-barrel domain"/>
    <property type="match status" value="1"/>
</dbReference>
<evidence type="ECO:0000256" key="9">
    <source>
        <dbReference type="ARBA" id="ARBA00023136"/>
    </source>
</evidence>
<evidence type="ECO:0000256" key="2">
    <source>
        <dbReference type="ARBA" id="ARBA00022448"/>
    </source>
</evidence>
<keyword evidence="10" id="KW-0998">Cell outer membrane</keyword>
<dbReference type="InterPro" id="IPR036942">
    <property type="entry name" value="Beta-barrel_TonB_sf"/>
</dbReference>
<organism evidence="12 13">
    <name type="scientific">Pseudoalteromonas piscicida</name>
    <dbReference type="NCBI Taxonomy" id="43662"/>
    <lineage>
        <taxon>Bacteria</taxon>
        <taxon>Pseudomonadati</taxon>
        <taxon>Pseudomonadota</taxon>
        <taxon>Gammaproteobacteria</taxon>
        <taxon>Alteromonadales</taxon>
        <taxon>Pseudoalteromonadaceae</taxon>
        <taxon>Pseudoalteromonas</taxon>
    </lineage>
</organism>
<evidence type="ECO:0000256" key="10">
    <source>
        <dbReference type="ARBA" id="ARBA00023237"/>
    </source>
</evidence>
<reference evidence="12 13" key="1">
    <citation type="submission" date="2018-08" db="EMBL/GenBank/DDBJ databases">
        <title>Whole Genome Sequences of Two Pseudoalteromonas piscicida Strains, DE1-A and DE2-A, which Exhibit Strong Antibacterial Activity against Vibrio vulnificus.</title>
        <authorList>
            <person name="Richards G.P."/>
            <person name="Needleman D.S."/>
            <person name="Watson M.A."/>
            <person name="Polson S.W."/>
        </authorList>
    </citation>
    <scope>NUCLEOTIDE SEQUENCE [LARGE SCALE GENOMIC DNA]</scope>
    <source>
        <strain evidence="12 13">DE2-A</strain>
    </source>
</reference>
<evidence type="ECO:0000313" key="13">
    <source>
        <dbReference type="Proteomes" id="UP000258102"/>
    </source>
</evidence>
<keyword evidence="7" id="KW-0406">Ion transport</keyword>
<keyword evidence="9" id="KW-0472">Membrane</keyword>
<dbReference type="SUPFAM" id="SSF56935">
    <property type="entry name" value="Porins"/>
    <property type="match status" value="1"/>
</dbReference>
<dbReference type="InterPro" id="IPR039426">
    <property type="entry name" value="TonB-dep_rcpt-like"/>
</dbReference>
<keyword evidence="12" id="KW-0675">Receptor</keyword>
<dbReference type="InterPro" id="IPR000531">
    <property type="entry name" value="Beta-barrel_TonB"/>
</dbReference>
<accession>A0AAD0RMN8</accession>
<gene>
    <name evidence="12" type="ORF">D0511_19435</name>
</gene>
<keyword evidence="6" id="KW-0408">Iron</keyword>
<dbReference type="KEGG" id="ppis:B1L02_21855"/>
<evidence type="ECO:0000256" key="8">
    <source>
        <dbReference type="ARBA" id="ARBA00023077"/>
    </source>
</evidence>
<evidence type="ECO:0000256" key="5">
    <source>
        <dbReference type="ARBA" id="ARBA00022692"/>
    </source>
</evidence>
<keyword evidence="3" id="KW-1134">Transmembrane beta strand</keyword>
<evidence type="ECO:0000256" key="3">
    <source>
        <dbReference type="ARBA" id="ARBA00022452"/>
    </source>
</evidence>
<dbReference type="Pfam" id="PF00593">
    <property type="entry name" value="TonB_dep_Rec_b-barrel"/>
    <property type="match status" value="1"/>
</dbReference>
<feature type="domain" description="TonB-dependent receptor-like beta-barrel" evidence="11">
    <location>
        <begin position="57"/>
        <end position="416"/>
    </location>
</feature>